<dbReference type="GO" id="GO:0015288">
    <property type="term" value="F:porin activity"/>
    <property type="evidence" value="ECO:0007669"/>
    <property type="project" value="InterPro"/>
</dbReference>
<dbReference type="InterPro" id="IPR023614">
    <property type="entry name" value="Porin_dom_sf"/>
</dbReference>
<dbReference type="InterPro" id="IPR033900">
    <property type="entry name" value="Gram_neg_porin_domain"/>
</dbReference>
<name>A0A4S2H0Q7_9PROT</name>
<feature type="signal peptide" evidence="1">
    <location>
        <begin position="1"/>
        <end position="23"/>
    </location>
</feature>
<comment type="caution">
    <text evidence="3">The sequence shown here is derived from an EMBL/GenBank/DDBJ whole genome shotgun (WGS) entry which is preliminary data.</text>
</comment>
<dbReference type="Proteomes" id="UP000308054">
    <property type="component" value="Unassembled WGS sequence"/>
</dbReference>
<protein>
    <submittedName>
        <fullName evidence="3">Porin</fullName>
    </submittedName>
</protein>
<organism evidence="3 4">
    <name type="scientific">Marinicauda algicola</name>
    <dbReference type="NCBI Taxonomy" id="2029849"/>
    <lineage>
        <taxon>Bacteria</taxon>
        <taxon>Pseudomonadati</taxon>
        <taxon>Pseudomonadota</taxon>
        <taxon>Alphaproteobacteria</taxon>
        <taxon>Maricaulales</taxon>
        <taxon>Maricaulaceae</taxon>
        <taxon>Marinicauda</taxon>
    </lineage>
</organism>
<dbReference type="Pfam" id="PF13609">
    <property type="entry name" value="Porin_4"/>
    <property type="match status" value="1"/>
</dbReference>
<dbReference type="SUPFAM" id="SSF56935">
    <property type="entry name" value="Porins"/>
    <property type="match status" value="1"/>
</dbReference>
<gene>
    <name evidence="3" type="ORF">E5163_07680</name>
</gene>
<keyword evidence="4" id="KW-1185">Reference proteome</keyword>
<feature type="domain" description="Porin" evidence="2">
    <location>
        <begin position="11"/>
        <end position="336"/>
    </location>
</feature>
<evidence type="ECO:0000259" key="2">
    <source>
        <dbReference type="Pfam" id="PF13609"/>
    </source>
</evidence>
<feature type="chain" id="PRO_5021020377" evidence="1">
    <location>
        <begin position="24"/>
        <end position="397"/>
    </location>
</feature>
<reference evidence="3 4" key="1">
    <citation type="journal article" date="2017" name="Int. J. Syst. Evol. Microbiol.">
        <title>Marinicauda algicola sp. nov., isolated from a marine red alga Rhodosorus marinus.</title>
        <authorList>
            <person name="Jeong S.E."/>
            <person name="Jeon S.H."/>
            <person name="Chun B.H."/>
            <person name="Kim D.W."/>
            <person name="Jeon C.O."/>
        </authorList>
    </citation>
    <scope>NUCLEOTIDE SEQUENCE [LARGE SCALE GENOMIC DNA]</scope>
    <source>
        <strain evidence="3 4">JCM 31718</strain>
    </source>
</reference>
<dbReference type="EMBL" id="SRXW01000002">
    <property type="protein sequence ID" value="TGY89004.1"/>
    <property type="molecule type" value="Genomic_DNA"/>
</dbReference>
<accession>A0A4S2H0Q7</accession>
<dbReference type="GO" id="GO:0016020">
    <property type="term" value="C:membrane"/>
    <property type="evidence" value="ECO:0007669"/>
    <property type="project" value="InterPro"/>
</dbReference>
<evidence type="ECO:0000313" key="4">
    <source>
        <dbReference type="Proteomes" id="UP000308054"/>
    </source>
</evidence>
<dbReference type="Gene3D" id="2.40.160.10">
    <property type="entry name" value="Porin"/>
    <property type="match status" value="1"/>
</dbReference>
<proteinExistence type="predicted"/>
<keyword evidence="1" id="KW-0732">Signal</keyword>
<evidence type="ECO:0000256" key="1">
    <source>
        <dbReference type="SAM" id="SignalP"/>
    </source>
</evidence>
<evidence type="ECO:0000313" key="3">
    <source>
        <dbReference type="EMBL" id="TGY89004.1"/>
    </source>
</evidence>
<dbReference type="AlphaFoldDB" id="A0A4S2H0Q7"/>
<sequence>MMSRFSATVFAASVLTQPAPANALEITASLKADAVVRLGTETDRSQAVLADVSLGLEAEHITQDGWRLGAVASLRAQHDSARRGFARQAGDCPPALADCPSTHGRGLSGALTGLHAVGGLDADTGRGEVEAAYLFVRAPRFELRLGRGPGAAAIEAEPLPGAFRLMRADAGLVDPEGFALASTANTLSTNSAKIVVQSRRLLGFRASASYTPQAQSCGVDVCRPETGAAGPVFAEVENVLEGALSFDHRFRSSGQRWTASLAASAGEAGGPFAAGFEDPWAASARVIWSRGALSAGLGALVSNDGVEDGDYRALSASLAWERGPWLTALEWAGADSDLVHAQGWTLQLGSSRLFENGAVAGVGLRHGEETVPAVHGVQRASDTRSASTLFVEAGLRF</sequence>